<keyword evidence="2" id="KW-1185">Reference proteome</keyword>
<comment type="caution">
    <text evidence="1">The sequence shown here is derived from an EMBL/GenBank/DDBJ whole genome shotgun (WGS) entry which is preliminary data.</text>
</comment>
<accession>A0A9W8Z191</accession>
<organism evidence="1 2">
    <name type="scientific">Didymella pomorum</name>
    <dbReference type="NCBI Taxonomy" id="749634"/>
    <lineage>
        <taxon>Eukaryota</taxon>
        <taxon>Fungi</taxon>
        <taxon>Dikarya</taxon>
        <taxon>Ascomycota</taxon>
        <taxon>Pezizomycotina</taxon>
        <taxon>Dothideomycetes</taxon>
        <taxon>Pleosporomycetidae</taxon>
        <taxon>Pleosporales</taxon>
        <taxon>Pleosporineae</taxon>
        <taxon>Didymellaceae</taxon>
        <taxon>Didymella</taxon>
    </lineage>
</organism>
<feature type="non-terminal residue" evidence="1">
    <location>
        <position position="1"/>
    </location>
</feature>
<reference evidence="1" key="1">
    <citation type="submission" date="2022-10" db="EMBL/GenBank/DDBJ databases">
        <title>Tapping the CABI collections for fungal endophytes: first genome assemblies for Collariella, Neodidymelliopsis, Ascochyta clinopodiicola, Didymella pomorum, Didymosphaeria variabile, Neocosmospora piperis and Neocucurbitaria cava.</title>
        <authorList>
            <person name="Hill R."/>
        </authorList>
    </citation>
    <scope>NUCLEOTIDE SEQUENCE</scope>
    <source>
        <strain evidence="1">IMI 355091</strain>
    </source>
</reference>
<evidence type="ECO:0000313" key="1">
    <source>
        <dbReference type="EMBL" id="KAJ4395613.1"/>
    </source>
</evidence>
<dbReference type="AlphaFoldDB" id="A0A9W8Z191"/>
<sequence>EDLISSRHVQVFGDYASGGMRIGGRRPSFPLLTQDEIGLRGSPYSQWAPAPYNKLKYSCMDRLEPMFMRQEISELKKFPLMQFLARLRPLKAKLMLGTVPISADRWIERRMDDPANYRNLFELMQDLRVIFNWYNMEEVQGRTRAGFNWMVEKYVEFEQAANLRREQNGVQEKLDLAGMWAEYWNDLTSNMSDRTHQCVVDRVDEVQARAFAQYQEAIKAAGADEVAVGEAGRIYYECVQDLRGVLTQLEWTIGIPMTGFRGYKTSDALKDLPAEQRRDLWGKVMGGMPFGHQKAILDAQDKADAELAANPPSMKERMEIQKQFRMPTHPRFCDTENLIGHYDEGKGNRDETRLVLCGPPKLPMQEHWITVLRERMDFYAQNPRTEMNPDAWGFVCYRLTYDQTNEQWAAFHERFNTDVSRSGTWIEGYDSIRHKTGIMWIDGREVGIAEGDIAAAKRHFKETFTYLPGVGRMWTQDFLVVDKQAYASYLGGPTPEIRPPRPYGPGFGCTGGHVRLVDMSYDQLSQDVIDHLVPGYKGEMKVLSTLLLEEIYPLLATFSVRPFGLWPCARLHEREVYVGTTDASQEHWREFNRIDRALMLNFFNDIRKKKADLLAKQT</sequence>
<gene>
    <name evidence="1" type="ORF">N0V91_010717</name>
</gene>
<dbReference type="OrthoDB" id="3437405at2759"/>
<dbReference type="Proteomes" id="UP001140510">
    <property type="component" value="Unassembled WGS sequence"/>
</dbReference>
<dbReference type="EMBL" id="JAPEVA010000151">
    <property type="protein sequence ID" value="KAJ4395613.1"/>
    <property type="molecule type" value="Genomic_DNA"/>
</dbReference>
<protein>
    <submittedName>
        <fullName evidence="1">Uncharacterized protein</fullName>
    </submittedName>
</protein>
<evidence type="ECO:0000313" key="2">
    <source>
        <dbReference type="Proteomes" id="UP001140510"/>
    </source>
</evidence>
<proteinExistence type="predicted"/>
<name>A0A9W8Z191_9PLEO</name>